<evidence type="ECO:0000256" key="2">
    <source>
        <dbReference type="ARBA" id="ARBA00022692"/>
    </source>
</evidence>
<dbReference type="VEuPathDB" id="CryptoDB:Cvel_35084"/>
<dbReference type="InterPro" id="IPR049680">
    <property type="entry name" value="FLVCR1-2_SLC49-like"/>
</dbReference>
<dbReference type="InterPro" id="IPR036259">
    <property type="entry name" value="MFS_trans_sf"/>
</dbReference>
<feature type="transmembrane region" description="Helical" evidence="5">
    <location>
        <begin position="115"/>
        <end position="135"/>
    </location>
</feature>
<dbReference type="Gene3D" id="1.20.1250.20">
    <property type="entry name" value="MFS general substrate transporter like domains"/>
    <property type="match status" value="1"/>
</dbReference>
<name>A0A0G4I2H2_9ALVE</name>
<keyword evidence="4 5" id="KW-0472">Membrane</keyword>
<sequence>MPPWPSECLTPVLERSDGDRLELERGDGREETETATAEEASFTIYKRRWWVLFVFFGMSLLQAWMWALLGPLGPSYQKVADVSDNQINAFVIWGNAAALVVAFPAWYLQGTEGNFRWAFLLSMGAVFLGAVLRLFTYNNDGLTFALYNVSFVLNGCAGQVAMTGGTRLAQSFFPLSERVMAVAVSTEANAVGQAASYIFGPLLVPDTDAAEDVARDLQRWVGRHGVRMGGLFRIEGG</sequence>
<keyword evidence="3 5" id="KW-1133">Transmembrane helix</keyword>
<evidence type="ECO:0000313" key="6">
    <source>
        <dbReference type="EMBL" id="CEM51119.1"/>
    </source>
</evidence>
<proteinExistence type="predicted"/>
<feature type="transmembrane region" description="Helical" evidence="5">
    <location>
        <begin position="49"/>
        <end position="67"/>
    </location>
</feature>
<dbReference type="EMBL" id="CDMZ01004857">
    <property type="protein sequence ID" value="CEM51119.1"/>
    <property type="molecule type" value="Genomic_DNA"/>
</dbReference>
<feature type="transmembrane region" description="Helical" evidence="5">
    <location>
        <begin position="87"/>
        <end position="108"/>
    </location>
</feature>
<evidence type="ECO:0000256" key="1">
    <source>
        <dbReference type="ARBA" id="ARBA00004141"/>
    </source>
</evidence>
<evidence type="ECO:0000256" key="4">
    <source>
        <dbReference type="ARBA" id="ARBA00023136"/>
    </source>
</evidence>
<evidence type="ECO:0000256" key="5">
    <source>
        <dbReference type="SAM" id="Phobius"/>
    </source>
</evidence>
<dbReference type="SUPFAM" id="SSF103473">
    <property type="entry name" value="MFS general substrate transporter"/>
    <property type="match status" value="1"/>
</dbReference>
<organism evidence="6">
    <name type="scientific">Chromera velia CCMP2878</name>
    <dbReference type="NCBI Taxonomy" id="1169474"/>
    <lineage>
        <taxon>Eukaryota</taxon>
        <taxon>Sar</taxon>
        <taxon>Alveolata</taxon>
        <taxon>Colpodellida</taxon>
        <taxon>Chromeraceae</taxon>
        <taxon>Chromera</taxon>
    </lineage>
</organism>
<protein>
    <recommendedName>
        <fullName evidence="7">Major facilitator superfamily (MFS) profile domain-containing protein</fullName>
    </recommendedName>
</protein>
<dbReference type="PANTHER" id="PTHR10924">
    <property type="entry name" value="MAJOR FACILITATOR SUPERFAMILY PROTEIN-RELATED"/>
    <property type="match status" value="1"/>
</dbReference>
<comment type="subcellular location">
    <subcellularLocation>
        <location evidence="1">Membrane</location>
        <topology evidence="1">Multi-pass membrane protein</topology>
    </subcellularLocation>
</comment>
<dbReference type="PANTHER" id="PTHR10924:SF27">
    <property type="entry name" value="SOLUTE CARRIER FAMILY 49 MEMBER 4"/>
    <property type="match status" value="1"/>
</dbReference>
<reference evidence="6" key="1">
    <citation type="submission" date="2014-11" db="EMBL/GenBank/DDBJ databases">
        <authorList>
            <person name="Otto D Thomas"/>
            <person name="Naeem Raeece"/>
        </authorList>
    </citation>
    <scope>NUCLEOTIDE SEQUENCE</scope>
</reference>
<dbReference type="AlphaFoldDB" id="A0A0G4I2H2"/>
<dbReference type="GO" id="GO:0016020">
    <property type="term" value="C:membrane"/>
    <property type="evidence" value="ECO:0007669"/>
    <property type="project" value="UniProtKB-SubCell"/>
</dbReference>
<keyword evidence="2 5" id="KW-0812">Transmembrane</keyword>
<gene>
    <name evidence="6" type="ORF">Cvel_35084</name>
</gene>
<accession>A0A0G4I2H2</accession>
<evidence type="ECO:0000256" key="3">
    <source>
        <dbReference type="ARBA" id="ARBA00022989"/>
    </source>
</evidence>
<evidence type="ECO:0008006" key="7">
    <source>
        <dbReference type="Google" id="ProtNLM"/>
    </source>
</evidence>